<evidence type="ECO:0000256" key="10">
    <source>
        <dbReference type="RuleBase" id="RU361174"/>
    </source>
</evidence>
<evidence type="ECO:0000256" key="4">
    <source>
        <dbReference type="ARBA" id="ARBA00022729"/>
    </source>
</evidence>
<dbReference type="SMART" id="SM00637">
    <property type="entry name" value="CBD_II"/>
    <property type="match status" value="1"/>
</dbReference>
<sequence length="464" mass="48124">MNRSPRRRVLAASLSAAAAVLAAAGSVLLTAGSADAATTLGASAAQSGRYFGTAVAAYKLSDSVYSTILDREFNMVTPENEMKWDATEPSQNSFNYNSADQIVNHAQSHNQRIRGHALAWHQQQPGWVSGLSGTALRNAMLNHVTQVATHYKGKIYSWDVVNEAFADGSSGARRDSNLQRTGNDWIEAAFRAARAADPGAKLCYNDYNTDGVNAKSTAVYNMVQDFKARGVPIDCVGFQSHINPQSPVTSDYQANLQRFADLGVDVQITELDIEGSGTAQANTYATVVNACLAVARCNGITVWGIRDSDSWRSSGTPLLFDNSGNKKAAYTSTLNALNAVGPTGPTTGTTTGGPTDPPPSSPTTPPPGGACSATVSLNQWTGGFVATIRVTAGSGALNGWSVGVALPGGATVTNTWNAMASGSSGAVNFANVSYNGSVAAGQSTEFGFQGTGVGPSGTPSCTAR</sequence>
<dbReference type="Pfam" id="PF00331">
    <property type="entry name" value="Glyco_hydro_10"/>
    <property type="match status" value="1"/>
</dbReference>
<feature type="signal peptide" evidence="12">
    <location>
        <begin position="1"/>
        <end position="36"/>
    </location>
</feature>
<evidence type="ECO:0000256" key="3">
    <source>
        <dbReference type="ARBA" id="ARBA00022651"/>
    </source>
</evidence>
<dbReference type="PANTHER" id="PTHR31490">
    <property type="entry name" value="GLYCOSYL HYDROLASE"/>
    <property type="match status" value="1"/>
</dbReference>
<evidence type="ECO:0000259" key="14">
    <source>
        <dbReference type="PROSITE" id="PS51760"/>
    </source>
</evidence>
<evidence type="ECO:0000256" key="2">
    <source>
        <dbReference type="ARBA" id="ARBA00007495"/>
    </source>
</evidence>
<evidence type="ECO:0000256" key="7">
    <source>
        <dbReference type="ARBA" id="ARBA00023295"/>
    </source>
</evidence>
<keyword evidence="4 12" id="KW-0732">Signal</keyword>
<feature type="active site" description="Nucleophile" evidence="9">
    <location>
        <position position="270"/>
    </location>
</feature>
<dbReference type="InterPro" id="IPR001000">
    <property type="entry name" value="GH10_dom"/>
</dbReference>
<dbReference type="InterPro" id="IPR031158">
    <property type="entry name" value="GH10_AS"/>
</dbReference>
<dbReference type="InterPro" id="IPR044846">
    <property type="entry name" value="GH10"/>
</dbReference>
<evidence type="ECO:0000256" key="9">
    <source>
        <dbReference type="PROSITE-ProRule" id="PRU10061"/>
    </source>
</evidence>
<keyword evidence="6 10" id="KW-0119">Carbohydrate metabolism</keyword>
<dbReference type="PROSITE" id="PS51318">
    <property type="entry name" value="TAT"/>
    <property type="match status" value="1"/>
</dbReference>
<keyword evidence="8 10" id="KW-0624">Polysaccharide degradation</keyword>
<dbReference type="PROSITE" id="PS00591">
    <property type="entry name" value="GH10_1"/>
    <property type="match status" value="1"/>
</dbReference>
<evidence type="ECO:0000256" key="6">
    <source>
        <dbReference type="ARBA" id="ARBA00023277"/>
    </source>
</evidence>
<evidence type="ECO:0000256" key="12">
    <source>
        <dbReference type="SAM" id="SignalP"/>
    </source>
</evidence>
<keyword evidence="16" id="KW-1185">Reference proteome</keyword>
<evidence type="ECO:0000256" key="11">
    <source>
        <dbReference type="SAM" id="MobiDB-lite"/>
    </source>
</evidence>
<dbReference type="PANTHER" id="PTHR31490:SF88">
    <property type="entry name" value="BETA-XYLANASE"/>
    <property type="match status" value="1"/>
</dbReference>
<dbReference type="RefSeq" id="WP_378973544.1">
    <property type="nucleotide sequence ID" value="NZ_JBHTBJ010000024.1"/>
</dbReference>
<dbReference type="SMART" id="SM00633">
    <property type="entry name" value="Glyco_10"/>
    <property type="match status" value="1"/>
</dbReference>
<keyword evidence="7 10" id="KW-0326">Glycosidase</keyword>
<name>A0ABW2HXS9_9ACTN</name>
<keyword evidence="3" id="KW-0858">Xylan degradation</keyword>
<dbReference type="PROSITE" id="PS51173">
    <property type="entry name" value="CBM2"/>
    <property type="match status" value="1"/>
</dbReference>
<dbReference type="InterPro" id="IPR012291">
    <property type="entry name" value="CBM2_carb-bd_dom_sf"/>
</dbReference>
<feature type="compositionally biased region" description="Pro residues" evidence="11">
    <location>
        <begin position="355"/>
        <end position="368"/>
    </location>
</feature>
<evidence type="ECO:0000256" key="5">
    <source>
        <dbReference type="ARBA" id="ARBA00022801"/>
    </source>
</evidence>
<feature type="compositionally biased region" description="Low complexity" evidence="11">
    <location>
        <begin position="341"/>
        <end position="354"/>
    </location>
</feature>
<dbReference type="EMBL" id="JBHTBJ010000024">
    <property type="protein sequence ID" value="MFC7277669.1"/>
    <property type="molecule type" value="Genomic_DNA"/>
</dbReference>
<evidence type="ECO:0000259" key="13">
    <source>
        <dbReference type="PROSITE" id="PS51173"/>
    </source>
</evidence>
<dbReference type="InterPro" id="IPR017853">
    <property type="entry name" value="GH"/>
</dbReference>
<organism evidence="15 16">
    <name type="scientific">Paractinoplanes rhizophilus</name>
    <dbReference type="NCBI Taxonomy" id="1416877"/>
    <lineage>
        <taxon>Bacteria</taxon>
        <taxon>Bacillati</taxon>
        <taxon>Actinomycetota</taxon>
        <taxon>Actinomycetes</taxon>
        <taxon>Micromonosporales</taxon>
        <taxon>Micromonosporaceae</taxon>
        <taxon>Paractinoplanes</taxon>
    </lineage>
</organism>
<dbReference type="InterPro" id="IPR006311">
    <property type="entry name" value="TAT_signal"/>
</dbReference>
<accession>A0ABW2HXS9</accession>
<dbReference type="InterPro" id="IPR008965">
    <property type="entry name" value="CBM2/CBM3_carb-bd_dom_sf"/>
</dbReference>
<evidence type="ECO:0000313" key="16">
    <source>
        <dbReference type="Proteomes" id="UP001596548"/>
    </source>
</evidence>
<comment type="caution">
    <text evidence="15">The sequence shown here is derived from an EMBL/GenBank/DDBJ whole genome shotgun (WGS) entry which is preliminary data.</text>
</comment>
<feature type="chain" id="PRO_5045339064" description="Beta-xylanase" evidence="12">
    <location>
        <begin position="37"/>
        <end position="464"/>
    </location>
</feature>
<proteinExistence type="inferred from homology"/>
<keyword evidence="5 10" id="KW-0378">Hydrolase</keyword>
<dbReference type="SUPFAM" id="SSF51445">
    <property type="entry name" value="(Trans)glycosidases"/>
    <property type="match status" value="1"/>
</dbReference>
<comment type="similarity">
    <text evidence="2 10">Belongs to the glycosyl hydrolase 10 (cellulase F) family.</text>
</comment>
<evidence type="ECO:0000256" key="8">
    <source>
        <dbReference type="ARBA" id="ARBA00023326"/>
    </source>
</evidence>
<gene>
    <name evidence="15" type="ORF">ACFQS1_27065</name>
</gene>
<dbReference type="InterPro" id="IPR001919">
    <property type="entry name" value="CBD2"/>
</dbReference>
<comment type="catalytic activity">
    <reaction evidence="1 10">
        <text>Endohydrolysis of (1-&gt;4)-beta-D-xylosidic linkages in xylans.</text>
        <dbReference type="EC" id="3.2.1.8"/>
    </reaction>
</comment>
<dbReference type="EC" id="3.2.1.8" evidence="10"/>
<evidence type="ECO:0000256" key="1">
    <source>
        <dbReference type="ARBA" id="ARBA00000681"/>
    </source>
</evidence>
<dbReference type="PRINTS" id="PR00134">
    <property type="entry name" value="GLHYDRLASE10"/>
</dbReference>
<feature type="domain" description="CBM2" evidence="13">
    <location>
        <begin position="364"/>
        <end position="464"/>
    </location>
</feature>
<evidence type="ECO:0000313" key="15">
    <source>
        <dbReference type="EMBL" id="MFC7277669.1"/>
    </source>
</evidence>
<protein>
    <recommendedName>
        <fullName evidence="10">Beta-xylanase</fullName>
        <ecNumber evidence="10">3.2.1.8</ecNumber>
    </recommendedName>
</protein>
<dbReference type="Pfam" id="PF00553">
    <property type="entry name" value="CBM_2"/>
    <property type="match status" value="1"/>
</dbReference>
<dbReference type="PROSITE" id="PS51760">
    <property type="entry name" value="GH10_2"/>
    <property type="match status" value="1"/>
</dbReference>
<dbReference type="Gene3D" id="3.20.20.80">
    <property type="entry name" value="Glycosidases"/>
    <property type="match status" value="1"/>
</dbReference>
<reference evidence="16" key="1">
    <citation type="journal article" date="2019" name="Int. J. Syst. Evol. Microbiol.">
        <title>The Global Catalogue of Microorganisms (GCM) 10K type strain sequencing project: providing services to taxonomists for standard genome sequencing and annotation.</title>
        <authorList>
            <consortium name="The Broad Institute Genomics Platform"/>
            <consortium name="The Broad Institute Genome Sequencing Center for Infectious Disease"/>
            <person name="Wu L."/>
            <person name="Ma J."/>
        </authorList>
    </citation>
    <scope>NUCLEOTIDE SEQUENCE [LARGE SCALE GENOMIC DNA]</scope>
    <source>
        <strain evidence="16">XZYJT-10</strain>
    </source>
</reference>
<feature type="domain" description="GH10" evidence="14">
    <location>
        <begin position="34"/>
        <end position="336"/>
    </location>
</feature>
<feature type="region of interest" description="Disordered" evidence="11">
    <location>
        <begin position="337"/>
        <end position="370"/>
    </location>
</feature>
<dbReference type="Gene3D" id="2.60.40.290">
    <property type="match status" value="1"/>
</dbReference>
<dbReference type="Proteomes" id="UP001596548">
    <property type="component" value="Unassembled WGS sequence"/>
</dbReference>
<dbReference type="SUPFAM" id="SSF49384">
    <property type="entry name" value="Carbohydrate-binding domain"/>
    <property type="match status" value="1"/>
</dbReference>